<comment type="caution">
    <text evidence="5">The sequence shown here is derived from an EMBL/GenBank/DDBJ whole genome shotgun (WGS) entry which is preliminary data.</text>
</comment>
<evidence type="ECO:0000256" key="3">
    <source>
        <dbReference type="SAM" id="MobiDB-lite"/>
    </source>
</evidence>
<dbReference type="GO" id="GO:0008270">
    <property type="term" value="F:zinc ion binding"/>
    <property type="evidence" value="ECO:0007669"/>
    <property type="project" value="UniProtKB-KW"/>
</dbReference>
<dbReference type="InterPro" id="IPR001878">
    <property type="entry name" value="Znf_CCHC"/>
</dbReference>
<protein>
    <recommendedName>
        <fullName evidence="4">CCHC-type domain-containing protein</fullName>
    </recommendedName>
</protein>
<evidence type="ECO:0000256" key="2">
    <source>
        <dbReference type="PROSITE-ProRule" id="PRU00047"/>
    </source>
</evidence>
<sequence length="1240" mass="140526">MYIRREYTRYTFLHIQEFARTAANSSNIPRRVTTEFANTSTTTTNSPIEFYSAVMEHEGGSGEVQGGVGEDTSTPAAPTQAPTPVGSEHRHGGHGTPQGRAEEGEGNRRGVVDSSPRHSAPRTPLNRRSSVSPKSVAKATATFAVFVRQGKMNREDAELALAMLRGEVDPPDDEQEELSSRTGSSEAGAVIEPPAVSWPSHTPQATKAYDAGEPEAQRDDTIDAAVAQLHQPTPGEDHQTARRRIAAQRRFPTGSKPTTDGNVQGAKGKPKLPALNLGRAGEVYIPPPLRRHASNAPTDHDHLELRAHSAPATVLSQPMSMQHAEREGTQGVFEQGGLEYVAEDGDDADNATMSERFAVGGFVAPVEDDGVGGTYQTPSPPSRTARSPFGIIERPPMVSMDAPEANSHGRDPTPFMALAQGSVKQESISGFVSLQAAVPRRFNAAMGPMTAEELMRDHDWDRRLTLQKTYRNDMWLKKVPTVRDQGIGVDIYGNVFDNILSFEERRLAEQKGAKRDPHRMMKELDEFQRRVQMREEKEKEFFRRQEEAEAAAKRSEEIAAAAKHQEQQREATRRAQDEKRRREEEHARKQEEQARQEWKSRVAIQHWRDDEIRHGIQPTLQDQNIRFDHRGRAYEAEEAEDDPKDQESSRRTDRDSDSRHGRFTSQRPLSVHGDGDHGDLRARARSVYTPGGTGRKSLARELAGQGTPAAEYMDRKHDEIRKLILSEFSRPLMGTTPPSQYTGDGKTSQYMRWLMEFVRYLASNWMTGDDSDPIRVAELERAIGGKALDWYTDHVLRDRMEGEDLWSFEDIVIALYDQFVHPRLADEQEADYSAVEFSEEKGIEDFYLELKSKARNLIEPPRRIDMCRRFFDGLPLYMRRHLTRLRLDPDHNDIRTILDAGYEWERSEKVMKNSMARAAAAKSVPRTASAGSGRHAPVERTEGRVFKSQYHTERRGRESNELVRQRSFFKQEDEKYSRNKPDARGDEPKREYRAKPQYGAPKDAKPSTPVPDLKCYTCGKPGHKSWECPTKDSRAKPPQVKFRAVRDQDVKGPGDDREADVGEYEPEMRLGEDQDDQRSEDEPENAWYPDYDEAVEYYEADRDYEEDRGPEQLGAISDYQNNHDFEEFRAAVDQDNSGYSKEYITRPVRSAREKKSLVAETIITCIMGMQACHLRVRFRAARCCIGPLFFSDLPIQQHHLQARLCTAVSLRTCSLGYIPAGQPIQGQFRFWERHLVPEAP</sequence>
<feature type="compositionally biased region" description="Basic and acidic residues" evidence="3">
    <location>
        <begin position="1026"/>
        <end position="1035"/>
    </location>
</feature>
<dbReference type="GO" id="GO:0003676">
    <property type="term" value="F:nucleic acid binding"/>
    <property type="evidence" value="ECO:0007669"/>
    <property type="project" value="InterPro"/>
</dbReference>
<dbReference type="SMART" id="SM00343">
    <property type="entry name" value="ZnF_C2HC"/>
    <property type="match status" value="1"/>
</dbReference>
<keyword evidence="1" id="KW-0507">mRNA processing</keyword>
<keyword evidence="2" id="KW-0863">Zinc-finger</keyword>
<reference evidence="5 6" key="1">
    <citation type="journal article" date="2020" name="ISME J.">
        <title>Uncovering the hidden diversity of litter-decomposition mechanisms in mushroom-forming fungi.</title>
        <authorList>
            <person name="Floudas D."/>
            <person name="Bentzer J."/>
            <person name="Ahren D."/>
            <person name="Johansson T."/>
            <person name="Persson P."/>
            <person name="Tunlid A."/>
        </authorList>
    </citation>
    <scope>NUCLEOTIDE SEQUENCE [LARGE SCALE GENOMIC DNA]</scope>
    <source>
        <strain evidence="5 6">CBS 175.51</strain>
    </source>
</reference>
<evidence type="ECO:0000313" key="5">
    <source>
        <dbReference type="EMBL" id="KAF5334140.1"/>
    </source>
</evidence>
<dbReference type="SUPFAM" id="SSF57756">
    <property type="entry name" value="Retrovirus zinc finger-like domains"/>
    <property type="match status" value="1"/>
</dbReference>
<feature type="region of interest" description="Disordered" evidence="3">
    <location>
        <begin position="916"/>
        <end position="1011"/>
    </location>
</feature>
<feature type="compositionally biased region" description="Acidic residues" evidence="3">
    <location>
        <begin position="1073"/>
        <end position="1087"/>
    </location>
</feature>
<accession>A0A8H5C2R8</accession>
<dbReference type="InterPro" id="IPR036875">
    <property type="entry name" value="Znf_CCHC_sf"/>
</dbReference>
<dbReference type="Gene3D" id="4.10.60.10">
    <property type="entry name" value="Zinc finger, CCHC-type"/>
    <property type="match status" value="1"/>
</dbReference>
<feature type="region of interest" description="Disordered" evidence="3">
    <location>
        <begin position="59"/>
        <end position="137"/>
    </location>
</feature>
<feature type="region of interest" description="Disordered" evidence="3">
    <location>
        <begin position="368"/>
        <end position="389"/>
    </location>
</feature>
<feature type="compositionally biased region" description="Basic and acidic residues" evidence="3">
    <location>
        <begin position="673"/>
        <end position="682"/>
    </location>
</feature>
<organism evidence="5 6">
    <name type="scientific">Ephemerocybe angulata</name>
    <dbReference type="NCBI Taxonomy" id="980116"/>
    <lineage>
        <taxon>Eukaryota</taxon>
        <taxon>Fungi</taxon>
        <taxon>Dikarya</taxon>
        <taxon>Basidiomycota</taxon>
        <taxon>Agaricomycotina</taxon>
        <taxon>Agaricomycetes</taxon>
        <taxon>Agaricomycetidae</taxon>
        <taxon>Agaricales</taxon>
        <taxon>Agaricineae</taxon>
        <taxon>Psathyrellaceae</taxon>
        <taxon>Ephemerocybe</taxon>
    </lineage>
</organism>
<gene>
    <name evidence="5" type="ORF">D9611_015019</name>
</gene>
<keyword evidence="6" id="KW-1185">Reference proteome</keyword>
<name>A0A8H5C2R8_9AGAR</name>
<feature type="region of interest" description="Disordered" evidence="3">
    <location>
        <begin position="634"/>
        <end position="714"/>
    </location>
</feature>
<evidence type="ECO:0000313" key="6">
    <source>
        <dbReference type="Proteomes" id="UP000541558"/>
    </source>
</evidence>
<feature type="compositionally biased region" description="Low complexity" evidence="3">
    <location>
        <begin position="70"/>
        <end position="84"/>
    </location>
</feature>
<feature type="compositionally biased region" description="Basic and acidic residues" evidence="3">
    <location>
        <begin position="1044"/>
        <end position="1072"/>
    </location>
</feature>
<dbReference type="PROSITE" id="PS50158">
    <property type="entry name" value="ZF_CCHC"/>
    <property type="match status" value="1"/>
</dbReference>
<dbReference type="EMBL" id="JAACJK010000077">
    <property type="protein sequence ID" value="KAF5334140.1"/>
    <property type="molecule type" value="Genomic_DNA"/>
</dbReference>
<feature type="region of interest" description="Disordered" evidence="3">
    <location>
        <begin position="538"/>
        <end position="598"/>
    </location>
</feature>
<feature type="compositionally biased region" description="Basic and acidic residues" evidence="3">
    <location>
        <begin position="936"/>
        <end position="994"/>
    </location>
</feature>
<feature type="region of interest" description="Disordered" evidence="3">
    <location>
        <begin position="248"/>
        <end position="274"/>
    </location>
</feature>
<feature type="domain" description="CCHC-type" evidence="4">
    <location>
        <begin position="1014"/>
        <end position="1029"/>
    </location>
</feature>
<feature type="region of interest" description="Disordered" evidence="3">
    <location>
        <begin position="1026"/>
        <end position="1087"/>
    </location>
</feature>
<dbReference type="Proteomes" id="UP000541558">
    <property type="component" value="Unassembled WGS sequence"/>
</dbReference>
<dbReference type="AlphaFoldDB" id="A0A8H5C2R8"/>
<proteinExistence type="predicted"/>
<feature type="compositionally biased region" description="Basic and acidic residues" evidence="3">
    <location>
        <begin position="100"/>
        <end position="111"/>
    </location>
</feature>
<feature type="region of interest" description="Disordered" evidence="3">
    <location>
        <begin position="166"/>
        <end position="217"/>
    </location>
</feature>
<keyword evidence="2" id="KW-0862">Zinc</keyword>
<evidence type="ECO:0000259" key="4">
    <source>
        <dbReference type="PROSITE" id="PS50158"/>
    </source>
</evidence>
<dbReference type="OrthoDB" id="3060267at2759"/>
<feature type="compositionally biased region" description="Basic and acidic residues" evidence="3">
    <location>
        <begin position="645"/>
        <end position="660"/>
    </location>
</feature>
<dbReference type="Pfam" id="PF00098">
    <property type="entry name" value="zf-CCHC"/>
    <property type="match status" value="1"/>
</dbReference>
<evidence type="ECO:0000256" key="1">
    <source>
        <dbReference type="ARBA" id="ARBA00022664"/>
    </source>
</evidence>
<keyword evidence="2" id="KW-0479">Metal-binding</keyword>
<dbReference type="GO" id="GO:0006397">
    <property type="term" value="P:mRNA processing"/>
    <property type="evidence" value="ECO:0007669"/>
    <property type="project" value="UniProtKB-KW"/>
</dbReference>